<proteinExistence type="predicted"/>
<sequence length="77" mass="9036">MTPVLLETHEFVNQSQIDKLKEMDKLMFDSWRLGYKRSKILELVQAIEPSTTSNCVGVYFKNMFTRELSDSAIYLEK</sequence>
<dbReference type="Proteomes" id="UP000240283">
    <property type="component" value="Segment"/>
</dbReference>
<keyword evidence="2" id="KW-1185">Reference proteome</keyword>
<gene>
    <name evidence="1" type="ORF">VPR_085</name>
</gene>
<protein>
    <submittedName>
        <fullName evidence="1">Uncharacterized protein</fullName>
    </submittedName>
</protein>
<reference evidence="1 2" key="1">
    <citation type="submission" date="2017-12" db="EMBL/GenBank/DDBJ databases">
        <title>Genomic analysis of a novel phage Vp_R1 lytic to Vibrio parahaemolyticus.</title>
        <authorList>
            <person name="Ren H."/>
            <person name="Li Z."/>
        </authorList>
    </citation>
    <scope>NUCLEOTIDE SEQUENCE [LARGE SCALE GENOMIC DNA]</scope>
</reference>
<evidence type="ECO:0000313" key="2">
    <source>
        <dbReference type="Proteomes" id="UP000240283"/>
    </source>
</evidence>
<organism evidence="1 2">
    <name type="scientific">Vibrio phage Vp_R1</name>
    <dbReference type="NCBI Taxonomy" id="2059867"/>
    <lineage>
        <taxon>Viruses</taxon>
        <taxon>Duplodnaviria</taxon>
        <taxon>Heunggongvirae</taxon>
        <taxon>Uroviricota</taxon>
        <taxon>Caudoviricetes</taxon>
        <taxon>Grimontviridae</taxon>
        <taxon>Dalianvirus</taxon>
        <taxon>Dalianvirus R1</taxon>
    </lineage>
</organism>
<name>A0A2H5BQ38_9CAUD</name>
<evidence type="ECO:0000313" key="1">
    <source>
        <dbReference type="EMBL" id="AUG88449.1"/>
    </source>
</evidence>
<dbReference type="EMBL" id="MG603697">
    <property type="protein sequence ID" value="AUG88449.1"/>
    <property type="molecule type" value="Genomic_DNA"/>
</dbReference>
<accession>A0A2H5BQ38</accession>